<proteinExistence type="predicted"/>
<keyword evidence="2" id="KW-1185">Reference proteome</keyword>
<evidence type="ECO:0000256" key="1">
    <source>
        <dbReference type="SAM" id="MobiDB-lite"/>
    </source>
</evidence>
<reference evidence="3" key="1">
    <citation type="submission" date="2022-11" db="UniProtKB">
        <authorList>
            <consortium name="WormBaseParasite"/>
        </authorList>
    </citation>
    <scope>IDENTIFICATION</scope>
</reference>
<evidence type="ECO:0000313" key="3">
    <source>
        <dbReference type="WBParaSite" id="PSU_v2.g8605.t1"/>
    </source>
</evidence>
<sequence>MLTTVSCTTIAERQKEPSTNLSSSPFPPQTNDTPKLSNNNRFKHEIMGWSPDIHFENNLQKFASGDHNYQSHLSTPTIPTPTFPKTLQPPKAKGSSIYMMNYEQQKFPNNKIRPKVMQKIEPPSGFAVPIKATISSAGATAFDDGPSKVFSSPLPIYNLKASSMHRATFYKCTFQSIQKLDSSEIHRAIWAPPNNSPRFSVLHLSCNSGAVTAVNLATGQAIQKALSSTSISARSEISVERPSLAEESIRMKKLRSKWASEGYHNHQTTTPLLIPSLQSSSDYGNEYDEAWNEVNKEIKNLQKMFGENNNYNNNESYENVYRTDEELEYQRQILQDYAPILATTETTSPASQHYANYDDEDEEEEESEMQFMQPSDPSEFEQNVKFRHSFEKVFKGKYAANGEIDQWLKNMTLERIAKSRLEKCHHQQHSQLQHFTPATFLNNKEEDDNESAIDRWLKMITDDETTAESLINFHQFPQHFISDDDTIREDGDAEDEDDGTLVEEKCVAISTSAFASDEEVIQDEEEEQVLQILSTCENVLKQLESVTAPSARKPSKFGLQQNFSNIKKCDSSGYNCDCEDSETPRAASSTFGYEETFDIIQY</sequence>
<name>A0A914Z8F3_9BILA</name>
<dbReference type="Proteomes" id="UP000887577">
    <property type="component" value="Unplaced"/>
</dbReference>
<feature type="region of interest" description="Disordered" evidence="1">
    <location>
        <begin position="1"/>
        <end position="39"/>
    </location>
</feature>
<organism evidence="2 3">
    <name type="scientific">Panagrolaimus superbus</name>
    <dbReference type="NCBI Taxonomy" id="310955"/>
    <lineage>
        <taxon>Eukaryota</taxon>
        <taxon>Metazoa</taxon>
        <taxon>Ecdysozoa</taxon>
        <taxon>Nematoda</taxon>
        <taxon>Chromadorea</taxon>
        <taxon>Rhabditida</taxon>
        <taxon>Tylenchina</taxon>
        <taxon>Panagrolaimomorpha</taxon>
        <taxon>Panagrolaimoidea</taxon>
        <taxon>Panagrolaimidae</taxon>
        <taxon>Panagrolaimus</taxon>
    </lineage>
</organism>
<dbReference type="AlphaFoldDB" id="A0A914Z8F3"/>
<evidence type="ECO:0000313" key="2">
    <source>
        <dbReference type="Proteomes" id="UP000887577"/>
    </source>
</evidence>
<protein>
    <submittedName>
        <fullName evidence="3">Uncharacterized protein</fullName>
    </submittedName>
</protein>
<accession>A0A914Z8F3</accession>
<dbReference type="WBParaSite" id="PSU_v2.g8605.t1">
    <property type="protein sequence ID" value="PSU_v2.g8605.t1"/>
    <property type="gene ID" value="PSU_v2.g8605"/>
</dbReference>